<dbReference type="EMBL" id="JARQBN010000006">
    <property type="protein sequence ID" value="MDT2827793.1"/>
    <property type="molecule type" value="Genomic_DNA"/>
</dbReference>
<sequence length="127" mass="15342">MPRHPFTAYQLFRTKQENIEPQITDYYRESHDGETVIKLVRLLQIRDVLGTETLDRPCLSLVRSLYIHPVSESMRRYFFYFHAYFSEKEWACLLLLLFQVMPQFQEIRAIYDRSVLLMRVSDQFTVP</sequence>
<evidence type="ECO:0000313" key="2">
    <source>
        <dbReference type="Proteomes" id="UP001265301"/>
    </source>
</evidence>
<accession>A0ABU3FP95</accession>
<gene>
    <name evidence="1" type="ORF">P7H59_04895</name>
</gene>
<proteinExistence type="predicted"/>
<keyword evidence="2" id="KW-1185">Reference proteome</keyword>
<evidence type="ECO:0008006" key="3">
    <source>
        <dbReference type="Google" id="ProtNLM"/>
    </source>
</evidence>
<dbReference type="Proteomes" id="UP001265301">
    <property type="component" value="Unassembled WGS sequence"/>
</dbReference>
<comment type="caution">
    <text evidence="1">The sequence shown here is derived from an EMBL/GenBank/DDBJ whole genome shotgun (WGS) entry which is preliminary data.</text>
</comment>
<name>A0ABU3FP95_9ENTE</name>
<protein>
    <recommendedName>
        <fullName evidence="3">Mga helix-turn-helix domain-containing protein</fullName>
    </recommendedName>
</protein>
<reference evidence="1 2" key="1">
    <citation type="submission" date="2023-03" db="EMBL/GenBank/DDBJ databases">
        <authorList>
            <person name="Shen W."/>
            <person name="Cai J."/>
        </authorList>
    </citation>
    <scope>NUCLEOTIDE SEQUENCE [LARGE SCALE GENOMIC DNA]</scope>
    <source>
        <strain evidence="1 2">B101</strain>
    </source>
</reference>
<evidence type="ECO:0000313" key="1">
    <source>
        <dbReference type="EMBL" id="MDT2827793.1"/>
    </source>
</evidence>
<organism evidence="1 2">
    <name type="scientific">Enterococcus viikkiensis</name>
    <dbReference type="NCBI Taxonomy" id="930854"/>
    <lineage>
        <taxon>Bacteria</taxon>
        <taxon>Bacillati</taxon>
        <taxon>Bacillota</taxon>
        <taxon>Bacilli</taxon>
        <taxon>Lactobacillales</taxon>
        <taxon>Enterococcaceae</taxon>
        <taxon>Enterococcus</taxon>
    </lineage>
</organism>
<dbReference type="RefSeq" id="WP_311818818.1">
    <property type="nucleotide sequence ID" value="NZ_JARQBN010000006.1"/>
</dbReference>